<evidence type="ECO:0000313" key="3">
    <source>
        <dbReference type="EMBL" id="PIT03562.1"/>
    </source>
</evidence>
<gene>
    <name evidence="3" type="ORF">TSA1_24425</name>
</gene>
<accession>A0A2M6UG18</accession>
<dbReference type="EMBL" id="LFJC01000003">
    <property type="protein sequence ID" value="PIT03562.1"/>
    <property type="molecule type" value="Genomic_DNA"/>
</dbReference>
<feature type="domain" description="Dienelactone hydrolase" evidence="2">
    <location>
        <begin position="12"/>
        <end position="218"/>
    </location>
</feature>
<organism evidence="3 4">
    <name type="scientific">Bradyrhizobium nitroreducens</name>
    <dbReference type="NCBI Taxonomy" id="709803"/>
    <lineage>
        <taxon>Bacteria</taxon>
        <taxon>Pseudomonadati</taxon>
        <taxon>Pseudomonadota</taxon>
        <taxon>Alphaproteobacteria</taxon>
        <taxon>Hyphomicrobiales</taxon>
        <taxon>Nitrobacteraceae</taxon>
        <taxon>Bradyrhizobium</taxon>
    </lineage>
</organism>
<reference evidence="3 4" key="1">
    <citation type="submission" date="2015-06" db="EMBL/GenBank/DDBJ databases">
        <title>Comparative genome analysis of nirS-carrying Bradyrhizobium sp. strains.</title>
        <authorList>
            <person name="Ishii S."/>
            <person name="Jang J."/>
            <person name="Nishizawa T."/>
            <person name="Senoo K."/>
        </authorList>
    </citation>
    <scope>NUCLEOTIDE SEQUENCE [LARGE SCALE GENOMIC DNA]</scope>
    <source>
        <strain evidence="3 4">TSA1</strain>
    </source>
</reference>
<comment type="caution">
    <text evidence="3">The sequence shown here is derived from an EMBL/GenBank/DDBJ whole genome shotgun (WGS) entry which is preliminary data.</text>
</comment>
<dbReference type="InterPro" id="IPR002925">
    <property type="entry name" value="Dienelactn_hydro"/>
</dbReference>
<dbReference type="SUPFAM" id="SSF53474">
    <property type="entry name" value="alpha/beta-Hydrolases"/>
    <property type="match status" value="1"/>
</dbReference>
<protein>
    <submittedName>
        <fullName evidence="3">Carboxymethylenebutenolidase</fullName>
    </submittedName>
</protein>
<proteinExistence type="predicted"/>
<keyword evidence="4" id="KW-1185">Reference proteome</keyword>
<dbReference type="PANTHER" id="PTHR46623:SF6">
    <property type="entry name" value="ALPHA_BETA-HYDROLASES SUPERFAMILY PROTEIN"/>
    <property type="match status" value="1"/>
</dbReference>
<evidence type="ECO:0000256" key="1">
    <source>
        <dbReference type="SAM" id="MobiDB-lite"/>
    </source>
</evidence>
<evidence type="ECO:0000313" key="4">
    <source>
        <dbReference type="Proteomes" id="UP000228930"/>
    </source>
</evidence>
<feature type="region of interest" description="Disordered" evidence="1">
    <location>
        <begin position="230"/>
        <end position="255"/>
    </location>
</feature>
<dbReference type="AlphaFoldDB" id="A0A2M6UG18"/>
<dbReference type="Gene3D" id="3.40.50.1820">
    <property type="entry name" value="alpha/beta hydrolase"/>
    <property type="match status" value="1"/>
</dbReference>
<dbReference type="InterPro" id="IPR029058">
    <property type="entry name" value="AB_hydrolase_fold"/>
</dbReference>
<dbReference type="InterPro" id="IPR051049">
    <property type="entry name" value="Dienelactone_hydrolase-like"/>
</dbReference>
<sequence length="255" mass="27219">MIELTASDGASFSAYRAEPADTPKGAVVVLQDIFGVTPEIRKVADAFAAKGYVAIAPSLFDRVRPGVSLAHDQGGKAEGAAISAQIGNEQAISDIQTTVDAVKNAGKVAVVGYCWGGDLAYSAANKINGIACVIGYDGSGTVADYREKRKVPTLLHFGASDPELPLEAITQFRAWRPDVSAFTYPDAAQGFSCNERGNFRTKAAEKALERTLFWISQYVEGQQPIPLKNAGAYAQAKTEKKKKKKDDDDLGPPMD</sequence>
<dbReference type="Pfam" id="PF01738">
    <property type="entry name" value="DLH"/>
    <property type="match status" value="1"/>
</dbReference>
<dbReference type="RefSeq" id="WP_100178689.1">
    <property type="nucleotide sequence ID" value="NZ_LFJC01000003.1"/>
</dbReference>
<name>A0A2M6UG18_9BRAD</name>
<evidence type="ECO:0000259" key="2">
    <source>
        <dbReference type="Pfam" id="PF01738"/>
    </source>
</evidence>
<dbReference type="GO" id="GO:0016787">
    <property type="term" value="F:hydrolase activity"/>
    <property type="evidence" value="ECO:0007669"/>
    <property type="project" value="InterPro"/>
</dbReference>
<dbReference type="Proteomes" id="UP000228930">
    <property type="component" value="Unassembled WGS sequence"/>
</dbReference>
<dbReference type="PANTHER" id="PTHR46623">
    <property type="entry name" value="CARBOXYMETHYLENEBUTENOLIDASE-RELATED"/>
    <property type="match status" value="1"/>
</dbReference>